<comment type="similarity">
    <text evidence="2">Belongs to the MscS (TC 1.A.23) family.</text>
</comment>
<dbReference type="InterPro" id="IPR011066">
    <property type="entry name" value="MscS_channel_C_sf"/>
</dbReference>
<keyword evidence="6 7" id="KW-0472">Membrane</keyword>
<evidence type="ECO:0000256" key="5">
    <source>
        <dbReference type="ARBA" id="ARBA00022989"/>
    </source>
</evidence>
<evidence type="ECO:0000256" key="6">
    <source>
        <dbReference type="ARBA" id="ARBA00023136"/>
    </source>
</evidence>
<keyword evidence="5 7" id="KW-1133">Transmembrane helix</keyword>
<dbReference type="InterPro" id="IPR049142">
    <property type="entry name" value="MS_channel_1st"/>
</dbReference>
<dbReference type="InterPro" id="IPR045275">
    <property type="entry name" value="MscS_archaea/bacteria_type"/>
</dbReference>
<dbReference type="InterPro" id="IPR006685">
    <property type="entry name" value="MscS_channel_2nd"/>
</dbReference>
<feature type="transmembrane region" description="Helical" evidence="7">
    <location>
        <begin position="87"/>
        <end position="117"/>
    </location>
</feature>
<dbReference type="Gene3D" id="2.30.30.60">
    <property type="match status" value="1"/>
</dbReference>
<dbReference type="PATRIC" id="fig|555500.3.peg.19"/>
<dbReference type="InterPro" id="IPR023408">
    <property type="entry name" value="MscS_beta-dom_sf"/>
</dbReference>
<feature type="transmembrane region" description="Helical" evidence="7">
    <location>
        <begin position="21"/>
        <end position="42"/>
    </location>
</feature>
<dbReference type="InterPro" id="IPR010920">
    <property type="entry name" value="LSM_dom_sf"/>
</dbReference>
<proteinExistence type="inferred from homology"/>
<dbReference type="PANTHER" id="PTHR30221:SF1">
    <property type="entry name" value="SMALL-CONDUCTANCE MECHANOSENSITIVE CHANNEL"/>
    <property type="match status" value="1"/>
</dbReference>
<dbReference type="InterPro" id="IPR008910">
    <property type="entry name" value="MSC_TM_helix"/>
</dbReference>
<evidence type="ECO:0000256" key="4">
    <source>
        <dbReference type="ARBA" id="ARBA00022692"/>
    </source>
</evidence>
<keyword evidence="3" id="KW-1003">Cell membrane</keyword>
<dbReference type="RefSeq" id="WP_008989896.1">
    <property type="nucleotide sequence ID" value="NZ_AMSG01000001.1"/>
</dbReference>
<accession>K2Q6Q9</accession>
<keyword evidence="12" id="KW-1185">Reference proteome</keyword>
<dbReference type="Proteomes" id="UP000007364">
    <property type="component" value="Unassembled WGS sequence"/>
</dbReference>
<dbReference type="Pfam" id="PF21088">
    <property type="entry name" value="MS_channel_1st"/>
    <property type="match status" value="1"/>
</dbReference>
<feature type="domain" description="Mechanosensitive ion channel MscS C-terminal" evidence="9">
    <location>
        <begin position="178"/>
        <end position="258"/>
    </location>
</feature>
<dbReference type="Pfam" id="PF05552">
    <property type="entry name" value="MS_channel_1st_1"/>
    <property type="match status" value="1"/>
</dbReference>
<dbReference type="InterPro" id="IPR049278">
    <property type="entry name" value="MS_channel_C"/>
</dbReference>
<dbReference type="SUPFAM" id="SSF82861">
    <property type="entry name" value="Mechanosensitive channel protein MscS (YggB), transmembrane region"/>
    <property type="match status" value="1"/>
</dbReference>
<evidence type="ECO:0000256" key="2">
    <source>
        <dbReference type="ARBA" id="ARBA00008017"/>
    </source>
</evidence>
<comment type="subcellular location">
    <subcellularLocation>
        <location evidence="1">Cell membrane</location>
        <topology evidence="1">Multi-pass membrane protein</topology>
    </subcellularLocation>
</comment>
<dbReference type="Pfam" id="PF00924">
    <property type="entry name" value="MS_channel_2nd"/>
    <property type="match status" value="1"/>
</dbReference>
<evidence type="ECO:0000259" key="8">
    <source>
        <dbReference type="Pfam" id="PF00924"/>
    </source>
</evidence>
<evidence type="ECO:0000259" key="9">
    <source>
        <dbReference type="Pfam" id="PF21082"/>
    </source>
</evidence>
<dbReference type="eggNOG" id="COG0668">
    <property type="taxonomic scope" value="Bacteria"/>
</dbReference>
<dbReference type="Gene3D" id="1.10.287.1260">
    <property type="match status" value="1"/>
</dbReference>
<keyword evidence="4 7" id="KW-0812">Transmembrane</keyword>
<reference evidence="11 12" key="1">
    <citation type="journal article" date="2012" name="J. Bacteriol.">
        <title>Genome Sequence of Galbibacter marinum Type Strain ck-I2-15.</title>
        <authorList>
            <person name="Lai Q."/>
            <person name="Li C."/>
            <person name="Shao Z."/>
        </authorList>
    </citation>
    <scope>NUCLEOTIDE SEQUENCE [LARGE SCALE GENOMIC DNA]</scope>
    <source>
        <strain evidence="12">ck-I2-15</strain>
    </source>
</reference>
<feature type="domain" description="Mechanosensitive ion channel MscS" evidence="8">
    <location>
        <begin position="104"/>
        <end position="169"/>
    </location>
</feature>
<evidence type="ECO:0000313" key="11">
    <source>
        <dbReference type="EMBL" id="EKF56566.1"/>
    </source>
</evidence>
<evidence type="ECO:0000256" key="1">
    <source>
        <dbReference type="ARBA" id="ARBA00004651"/>
    </source>
</evidence>
<evidence type="ECO:0000313" key="12">
    <source>
        <dbReference type="Proteomes" id="UP000007364"/>
    </source>
</evidence>
<dbReference type="GO" id="GO:0005886">
    <property type="term" value="C:plasma membrane"/>
    <property type="evidence" value="ECO:0007669"/>
    <property type="project" value="UniProtKB-SubCell"/>
</dbReference>
<protein>
    <submittedName>
        <fullName evidence="11">Small-conductance mechanosensitive channel</fullName>
    </submittedName>
</protein>
<dbReference type="EMBL" id="AMSG01000001">
    <property type="protein sequence ID" value="EKF56566.1"/>
    <property type="molecule type" value="Genomic_DNA"/>
</dbReference>
<sequence>MDTEKWIEQAIELALLYAPKVVMAIVLWIIGNLIFTRILKLVKRIMVRRDYDISLRGFTTALLYWLFKIILILMVLGTLGIETTSFAAILASAGLAIGLALQGSLANFAGGVLILIFKPFKVGDWIEAQGLSGSVKEIGIINTTLNTFGNQVAVIPNGKLSNENIVNYSAESTRREAITTGISYDSDIKKAKEVLLDIVHSCDKIMKDPAPSVMVVELAESSVNISLRYWATNDNFWDARWHVLETIKVKFDQEGIEIPYPHQVEVRKESKKKLN</sequence>
<evidence type="ECO:0000259" key="10">
    <source>
        <dbReference type="Pfam" id="PF21088"/>
    </source>
</evidence>
<dbReference type="SUPFAM" id="SSF50182">
    <property type="entry name" value="Sm-like ribonucleoproteins"/>
    <property type="match status" value="1"/>
</dbReference>
<dbReference type="PANTHER" id="PTHR30221">
    <property type="entry name" value="SMALL-CONDUCTANCE MECHANOSENSITIVE CHANNEL"/>
    <property type="match status" value="1"/>
</dbReference>
<feature type="transmembrane region" description="Helical" evidence="7">
    <location>
        <begin position="62"/>
        <end position="81"/>
    </location>
</feature>
<dbReference type="Pfam" id="PF21082">
    <property type="entry name" value="MS_channel_3rd"/>
    <property type="match status" value="1"/>
</dbReference>
<comment type="caution">
    <text evidence="11">The sequence shown here is derived from an EMBL/GenBank/DDBJ whole genome shotgun (WGS) entry which is preliminary data.</text>
</comment>
<feature type="domain" description="Mechanosensitive ion channel transmembrane helices 2/3" evidence="10">
    <location>
        <begin position="69"/>
        <end position="102"/>
    </location>
</feature>
<dbReference type="GO" id="GO:0008381">
    <property type="term" value="F:mechanosensitive monoatomic ion channel activity"/>
    <property type="evidence" value="ECO:0007669"/>
    <property type="project" value="InterPro"/>
</dbReference>
<dbReference type="OrthoDB" id="9809206at2"/>
<gene>
    <name evidence="11" type="ORF">I215_00090</name>
</gene>
<dbReference type="Gene3D" id="3.30.70.100">
    <property type="match status" value="1"/>
</dbReference>
<dbReference type="SUPFAM" id="SSF82689">
    <property type="entry name" value="Mechanosensitive channel protein MscS (YggB), C-terminal domain"/>
    <property type="match status" value="1"/>
</dbReference>
<name>K2Q6Q9_9FLAO</name>
<dbReference type="InterPro" id="IPR011014">
    <property type="entry name" value="MscS_channel_TM-2"/>
</dbReference>
<dbReference type="AlphaFoldDB" id="K2Q6Q9"/>
<evidence type="ECO:0000256" key="7">
    <source>
        <dbReference type="SAM" id="Phobius"/>
    </source>
</evidence>
<evidence type="ECO:0000256" key="3">
    <source>
        <dbReference type="ARBA" id="ARBA00022475"/>
    </source>
</evidence>
<organism evidence="11 12">
    <name type="scientific">Galbibacter marinus</name>
    <dbReference type="NCBI Taxonomy" id="555500"/>
    <lineage>
        <taxon>Bacteria</taxon>
        <taxon>Pseudomonadati</taxon>
        <taxon>Bacteroidota</taxon>
        <taxon>Flavobacteriia</taxon>
        <taxon>Flavobacteriales</taxon>
        <taxon>Flavobacteriaceae</taxon>
        <taxon>Galbibacter</taxon>
    </lineage>
</organism>
<dbReference type="STRING" id="555500.I215_00090"/>